<evidence type="ECO:0000259" key="8">
    <source>
        <dbReference type="Pfam" id="PF01694"/>
    </source>
</evidence>
<gene>
    <name evidence="9" type="ORF">UFOPK1619_00230</name>
</gene>
<dbReference type="CDD" id="cd19756">
    <property type="entry name" value="Bbox2"/>
    <property type="match status" value="1"/>
</dbReference>
<evidence type="ECO:0000256" key="6">
    <source>
        <dbReference type="ARBA" id="ARBA00023136"/>
    </source>
</evidence>
<organism evidence="9">
    <name type="scientific">freshwater metagenome</name>
    <dbReference type="NCBI Taxonomy" id="449393"/>
    <lineage>
        <taxon>unclassified sequences</taxon>
        <taxon>metagenomes</taxon>
        <taxon>ecological metagenomes</taxon>
    </lineage>
</organism>
<keyword evidence="3 7" id="KW-0812">Transmembrane</keyword>
<dbReference type="SUPFAM" id="SSF144091">
    <property type="entry name" value="Rhomboid-like"/>
    <property type="match status" value="1"/>
</dbReference>
<dbReference type="PANTHER" id="PTHR43731:SF14">
    <property type="entry name" value="PRESENILIN-ASSOCIATED RHOMBOID-LIKE PROTEIN, MITOCHONDRIAL"/>
    <property type="match status" value="1"/>
</dbReference>
<dbReference type="PANTHER" id="PTHR43731">
    <property type="entry name" value="RHOMBOID PROTEASE"/>
    <property type="match status" value="1"/>
</dbReference>
<evidence type="ECO:0000256" key="2">
    <source>
        <dbReference type="ARBA" id="ARBA00009045"/>
    </source>
</evidence>
<comment type="similarity">
    <text evidence="2">Belongs to the peptidase S54 family.</text>
</comment>
<dbReference type="InterPro" id="IPR050925">
    <property type="entry name" value="Rhomboid_protease_S54"/>
</dbReference>
<dbReference type="Pfam" id="PF01694">
    <property type="entry name" value="Rhomboid"/>
    <property type="match status" value="1"/>
</dbReference>
<dbReference type="InterPro" id="IPR035952">
    <property type="entry name" value="Rhomboid-like_sf"/>
</dbReference>
<comment type="subcellular location">
    <subcellularLocation>
        <location evidence="1">Membrane</location>
        <topology evidence="1">Multi-pass membrane protein</topology>
    </subcellularLocation>
</comment>
<dbReference type="EMBL" id="CAEZTI010000025">
    <property type="protein sequence ID" value="CAB4558551.1"/>
    <property type="molecule type" value="Genomic_DNA"/>
</dbReference>
<evidence type="ECO:0000313" key="9">
    <source>
        <dbReference type="EMBL" id="CAB4558551.1"/>
    </source>
</evidence>
<evidence type="ECO:0000256" key="3">
    <source>
        <dbReference type="ARBA" id="ARBA00022692"/>
    </source>
</evidence>
<feature type="transmembrane region" description="Helical" evidence="7">
    <location>
        <begin position="218"/>
        <end position="245"/>
    </location>
</feature>
<feature type="transmembrane region" description="Helical" evidence="7">
    <location>
        <begin position="257"/>
        <end position="274"/>
    </location>
</feature>
<feature type="transmembrane region" description="Helical" evidence="7">
    <location>
        <begin position="125"/>
        <end position="144"/>
    </location>
</feature>
<accession>A0A6J6D3J4</accession>
<dbReference type="SUPFAM" id="SSF57845">
    <property type="entry name" value="B-box zinc-binding domain"/>
    <property type="match status" value="1"/>
</dbReference>
<feature type="transmembrane region" description="Helical" evidence="7">
    <location>
        <begin position="179"/>
        <end position="198"/>
    </location>
</feature>
<reference evidence="9" key="1">
    <citation type="submission" date="2020-05" db="EMBL/GenBank/DDBJ databases">
        <authorList>
            <person name="Chiriac C."/>
            <person name="Salcher M."/>
            <person name="Ghai R."/>
            <person name="Kavagutti S V."/>
        </authorList>
    </citation>
    <scope>NUCLEOTIDE SEQUENCE</scope>
</reference>
<feature type="transmembrane region" description="Helical" evidence="7">
    <location>
        <begin position="156"/>
        <end position="173"/>
    </location>
</feature>
<dbReference type="InterPro" id="IPR022764">
    <property type="entry name" value="Peptidase_S54_rhomboid_dom"/>
</dbReference>
<evidence type="ECO:0000256" key="4">
    <source>
        <dbReference type="ARBA" id="ARBA00022801"/>
    </source>
</evidence>
<evidence type="ECO:0000256" key="7">
    <source>
        <dbReference type="SAM" id="Phobius"/>
    </source>
</evidence>
<name>A0A6J6D3J4_9ZZZZ</name>
<dbReference type="GO" id="GO:0016020">
    <property type="term" value="C:membrane"/>
    <property type="evidence" value="ECO:0007669"/>
    <property type="project" value="UniProtKB-SubCell"/>
</dbReference>
<dbReference type="AlphaFoldDB" id="A0A6J6D3J4"/>
<evidence type="ECO:0000256" key="1">
    <source>
        <dbReference type="ARBA" id="ARBA00004141"/>
    </source>
</evidence>
<feature type="transmembrane region" description="Helical" evidence="7">
    <location>
        <begin position="68"/>
        <end position="87"/>
    </location>
</feature>
<keyword evidence="4" id="KW-0378">Hydrolase</keyword>
<sequence length="277" mass="29724">MSLPPPILEYCTRHPQIVTGRHCTRCDRPACNDCLTLADVGSHCTECVRRARPATSERIRFWNAAQPVLVTRLIIAVNVIAYVWVLTGTRLSSVAGSINSNELDMGLSQVFIDNGEWYRIISSGFLHFGLIHVGMNMLLLWQLGQLLEPALGRARFTLLYFTAMVGGATGALLMNPNGLTGGASGAVFGLMAAAAVGFQQRGVNPMRTGIGATLMLNLLITFAIPGISIGGHLGGALVGGVIGYAMLEPKWQRDAPWIAWVAPVICIASSLLFISTF</sequence>
<protein>
    <submittedName>
        <fullName evidence="9">Unannotated protein</fullName>
    </submittedName>
</protein>
<keyword evidence="6 7" id="KW-0472">Membrane</keyword>
<feature type="domain" description="Peptidase S54 rhomboid" evidence="8">
    <location>
        <begin position="115"/>
        <end position="247"/>
    </location>
</feature>
<dbReference type="Gene3D" id="1.20.1540.10">
    <property type="entry name" value="Rhomboid-like"/>
    <property type="match status" value="1"/>
</dbReference>
<keyword evidence="5 7" id="KW-1133">Transmembrane helix</keyword>
<proteinExistence type="inferred from homology"/>
<evidence type="ECO:0000256" key="5">
    <source>
        <dbReference type="ARBA" id="ARBA00022989"/>
    </source>
</evidence>
<dbReference type="GO" id="GO:0004252">
    <property type="term" value="F:serine-type endopeptidase activity"/>
    <property type="evidence" value="ECO:0007669"/>
    <property type="project" value="InterPro"/>
</dbReference>